<dbReference type="InterPro" id="IPR000711">
    <property type="entry name" value="ATPase_OSCP/dsu"/>
</dbReference>
<comment type="function">
    <text evidence="7">This protein is part of the stalk that links CF(0) to CF(1). It either transmits conformational changes from CF(0) to CF(1) or is implicated in proton conduction.</text>
</comment>
<evidence type="ECO:0000256" key="3">
    <source>
        <dbReference type="ARBA" id="ARBA00022781"/>
    </source>
</evidence>
<accession>A0ABN1B6K8</accession>
<gene>
    <name evidence="7" type="primary">atpH</name>
    <name evidence="8" type="ORF">GCM10008936_18350</name>
</gene>
<keyword evidence="4 7" id="KW-0406">Ion transport</keyword>
<dbReference type="Pfam" id="PF00213">
    <property type="entry name" value="OSCP"/>
    <property type="match status" value="1"/>
</dbReference>
<proteinExistence type="inferred from homology"/>
<dbReference type="InterPro" id="IPR026015">
    <property type="entry name" value="ATP_synth_OSCP/delta_N_sf"/>
</dbReference>
<comment type="function">
    <text evidence="7">F(1)F(0) ATP synthase produces ATP from ADP in the presence of a proton or sodium gradient. F-type ATPases consist of two structural domains, F(1) containing the extramembraneous catalytic core and F(0) containing the membrane proton channel, linked together by a central stalk and a peripheral stalk. During catalysis, ATP synthesis in the catalytic domain of F(1) is coupled via a rotary mechanism of the central stalk subunits to proton translocation.</text>
</comment>
<keyword evidence="7" id="KW-1003">Cell membrane</keyword>
<keyword evidence="2 7" id="KW-0813">Transport</keyword>
<evidence type="ECO:0000256" key="2">
    <source>
        <dbReference type="ARBA" id="ARBA00022448"/>
    </source>
</evidence>
<sequence>MAKLRERYAQALYDLSIENDNIKKTLREATLVNNALNEEEVQFFLLHPHVSDSEKHQLFESTFSEHIESFLLNFLHLMIDKNREGLIIPTLTELITRIKRQLNQTEATVVSAKELTEKQVEAIRELLTKKTQMDIEFHLKVDPDVIGGFYILIDGFVFDGTVRTQLIKMKEKLKREGVAHVS</sequence>
<dbReference type="PRINTS" id="PR00125">
    <property type="entry name" value="ATPASEDELTA"/>
</dbReference>
<organism evidence="8 9">
    <name type="scientific">Alkalibacterium indicireducens</name>
    <dbReference type="NCBI Taxonomy" id="398758"/>
    <lineage>
        <taxon>Bacteria</taxon>
        <taxon>Bacillati</taxon>
        <taxon>Bacillota</taxon>
        <taxon>Bacilli</taxon>
        <taxon>Lactobacillales</taxon>
        <taxon>Carnobacteriaceae</taxon>
        <taxon>Alkalibacterium</taxon>
    </lineage>
</organism>
<dbReference type="HAMAP" id="MF_01416">
    <property type="entry name" value="ATP_synth_delta_bact"/>
    <property type="match status" value="1"/>
</dbReference>
<evidence type="ECO:0000313" key="9">
    <source>
        <dbReference type="Proteomes" id="UP001410648"/>
    </source>
</evidence>
<protein>
    <recommendedName>
        <fullName evidence="7">ATP synthase subunit delta</fullName>
    </recommendedName>
    <alternativeName>
        <fullName evidence="7">ATP synthase F(1) sector subunit delta</fullName>
    </alternativeName>
    <alternativeName>
        <fullName evidence="7">F-type ATPase subunit delta</fullName>
        <shortName evidence="7">F-ATPase subunit delta</shortName>
    </alternativeName>
</protein>
<comment type="subcellular location">
    <subcellularLocation>
        <location evidence="7">Cell membrane</location>
        <topology evidence="7">Peripheral membrane protein</topology>
    </subcellularLocation>
    <subcellularLocation>
        <location evidence="1">Membrane</location>
    </subcellularLocation>
</comment>
<keyword evidence="3 7" id="KW-0375">Hydrogen ion transport</keyword>
<evidence type="ECO:0000256" key="7">
    <source>
        <dbReference type="HAMAP-Rule" id="MF_01416"/>
    </source>
</evidence>
<name>A0ABN1B6K8_9LACT</name>
<evidence type="ECO:0000256" key="1">
    <source>
        <dbReference type="ARBA" id="ARBA00004370"/>
    </source>
</evidence>
<keyword evidence="5 7" id="KW-0472">Membrane</keyword>
<evidence type="ECO:0000256" key="6">
    <source>
        <dbReference type="ARBA" id="ARBA00023310"/>
    </source>
</evidence>
<evidence type="ECO:0000313" key="8">
    <source>
        <dbReference type="EMBL" id="GAA0491101.1"/>
    </source>
</evidence>
<dbReference type="Proteomes" id="UP001410648">
    <property type="component" value="Unassembled WGS sequence"/>
</dbReference>
<dbReference type="SUPFAM" id="SSF47928">
    <property type="entry name" value="N-terminal domain of the delta subunit of the F1F0-ATP synthase"/>
    <property type="match status" value="1"/>
</dbReference>
<keyword evidence="6 7" id="KW-0066">ATP synthesis</keyword>
<reference evidence="8 9" key="1">
    <citation type="journal article" date="2019" name="Int. J. Syst. Evol. Microbiol.">
        <title>The Global Catalogue of Microorganisms (GCM) 10K type strain sequencing project: providing services to taxonomists for standard genome sequencing and annotation.</title>
        <authorList>
            <consortium name="The Broad Institute Genomics Platform"/>
            <consortium name="The Broad Institute Genome Sequencing Center for Infectious Disease"/>
            <person name="Wu L."/>
            <person name="Ma J."/>
        </authorList>
    </citation>
    <scope>NUCLEOTIDE SEQUENCE [LARGE SCALE GENOMIC DNA]</scope>
    <source>
        <strain evidence="8 9">JCM 14232</strain>
    </source>
</reference>
<keyword evidence="9" id="KW-1185">Reference proteome</keyword>
<dbReference type="Gene3D" id="1.10.520.20">
    <property type="entry name" value="N-terminal domain of the delta subunit of the F1F0-ATP synthase"/>
    <property type="match status" value="1"/>
</dbReference>
<dbReference type="PANTHER" id="PTHR11910">
    <property type="entry name" value="ATP SYNTHASE DELTA CHAIN"/>
    <property type="match status" value="1"/>
</dbReference>
<comment type="similarity">
    <text evidence="7">Belongs to the ATPase delta chain family.</text>
</comment>
<evidence type="ECO:0000256" key="5">
    <source>
        <dbReference type="ARBA" id="ARBA00023136"/>
    </source>
</evidence>
<dbReference type="NCBIfam" id="TIGR01145">
    <property type="entry name" value="ATP_synt_delta"/>
    <property type="match status" value="1"/>
</dbReference>
<dbReference type="RefSeq" id="WP_346025202.1">
    <property type="nucleotide sequence ID" value="NZ_BAAADA010000169.1"/>
</dbReference>
<dbReference type="EMBL" id="BAAADA010000169">
    <property type="protein sequence ID" value="GAA0491101.1"/>
    <property type="molecule type" value="Genomic_DNA"/>
</dbReference>
<keyword evidence="7" id="KW-0139">CF(1)</keyword>
<evidence type="ECO:0000256" key="4">
    <source>
        <dbReference type="ARBA" id="ARBA00023065"/>
    </source>
</evidence>
<comment type="caution">
    <text evidence="8">The sequence shown here is derived from an EMBL/GenBank/DDBJ whole genome shotgun (WGS) entry which is preliminary data.</text>
</comment>